<sequence>MGKSQEVKKPHKSGVQGPNRPGPSQESKKQFKHELSKPRPRMKDVADPFMRHYYRMLKKDKTLQKEQTKVLLDSEEEEEEAEEDKPIESKKQMKLTAFQKAKQMYQLKQKEKEEGLKRREEARQRREEARKKYVERKKAKMKVLRQKTKKGQPIMKGRIELLLEKIQRDTGYKS</sequence>
<accession>A0A7R9ACI2</accession>
<dbReference type="EMBL" id="CAJPEV010003712">
    <property type="protein sequence ID" value="CAG0900389.1"/>
    <property type="molecule type" value="Genomic_DNA"/>
</dbReference>
<evidence type="ECO:0000313" key="3">
    <source>
        <dbReference type="Proteomes" id="UP000677054"/>
    </source>
</evidence>
<reference evidence="2" key="1">
    <citation type="submission" date="2020-11" db="EMBL/GenBank/DDBJ databases">
        <authorList>
            <person name="Tran Van P."/>
        </authorList>
    </citation>
    <scope>NUCLEOTIDE SEQUENCE</scope>
</reference>
<feature type="region of interest" description="Disordered" evidence="1">
    <location>
        <begin position="1"/>
        <end position="92"/>
    </location>
</feature>
<name>A0A7R9ACI2_9CRUS</name>
<dbReference type="OrthoDB" id="6382378at2759"/>
<dbReference type="Pfam" id="PF08524">
    <property type="entry name" value="rRNA_processing"/>
    <property type="match status" value="1"/>
</dbReference>
<organism evidence="2">
    <name type="scientific">Darwinula stevensoni</name>
    <dbReference type="NCBI Taxonomy" id="69355"/>
    <lineage>
        <taxon>Eukaryota</taxon>
        <taxon>Metazoa</taxon>
        <taxon>Ecdysozoa</taxon>
        <taxon>Arthropoda</taxon>
        <taxon>Crustacea</taxon>
        <taxon>Oligostraca</taxon>
        <taxon>Ostracoda</taxon>
        <taxon>Podocopa</taxon>
        <taxon>Podocopida</taxon>
        <taxon>Darwinulocopina</taxon>
        <taxon>Darwinuloidea</taxon>
        <taxon>Darwinulidae</taxon>
        <taxon>Darwinula</taxon>
    </lineage>
</organism>
<dbReference type="AlphaFoldDB" id="A0A7R9ACI2"/>
<dbReference type="Proteomes" id="UP000677054">
    <property type="component" value="Unassembled WGS sequence"/>
</dbReference>
<feature type="compositionally biased region" description="Basic and acidic residues" evidence="1">
    <location>
        <begin position="57"/>
        <end position="68"/>
    </location>
</feature>
<feature type="region of interest" description="Disordered" evidence="1">
    <location>
        <begin position="106"/>
        <end position="151"/>
    </location>
</feature>
<gene>
    <name evidence="2" type="ORF">DSTB1V02_LOCUS11427</name>
</gene>
<evidence type="ECO:0008006" key="4">
    <source>
        <dbReference type="Google" id="ProtNLM"/>
    </source>
</evidence>
<feature type="compositionally biased region" description="Basic residues" evidence="1">
    <location>
        <begin position="133"/>
        <end position="150"/>
    </location>
</feature>
<feature type="compositionally biased region" description="Basic and acidic residues" evidence="1">
    <location>
        <begin position="108"/>
        <end position="132"/>
    </location>
</feature>
<protein>
    <recommendedName>
        <fullName evidence="4">rRNA-processing protein FYV7</fullName>
    </recommendedName>
</protein>
<evidence type="ECO:0000256" key="1">
    <source>
        <dbReference type="SAM" id="MobiDB-lite"/>
    </source>
</evidence>
<feature type="compositionally biased region" description="Basic and acidic residues" evidence="1">
    <location>
        <begin position="26"/>
        <end position="50"/>
    </location>
</feature>
<dbReference type="GO" id="GO:0005634">
    <property type="term" value="C:nucleus"/>
    <property type="evidence" value="ECO:0007669"/>
    <property type="project" value="TreeGrafter"/>
</dbReference>
<dbReference type="InterPro" id="IPR013730">
    <property type="entry name" value="Fyv7/TAP26"/>
</dbReference>
<dbReference type="PANTHER" id="PTHR15657:SF1">
    <property type="entry name" value="THYROID TRANSCRIPTION FACTOR 1-ASSOCIATED PROTEIN 26"/>
    <property type="match status" value="1"/>
</dbReference>
<feature type="compositionally biased region" description="Acidic residues" evidence="1">
    <location>
        <begin position="73"/>
        <end position="83"/>
    </location>
</feature>
<dbReference type="PRINTS" id="PR01854">
    <property type="entry name" value="BR22PROTEIN"/>
</dbReference>
<proteinExistence type="predicted"/>
<dbReference type="PANTHER" id="PTHR15657">
    <property type="entry name" value="THYROID TRANSCRIPTION FACTOR 1-ASSOCIATED PROTEIN 26"/>
    <property type="match status" value="1"/>
</dbReference>
<dbReference type="EMBL" id="LR903229">
    <property type="protein sequence ID" value="CAD7251665.1"/>
    <property type="molecule type" value="Genomic_DNA"/>
</dbReference>
<keyword evidence="3" id="KW-1185">Reference proteome</keyword>
<evidence type="ECO:0000313" key="2">
    <source>
        <dbReference type="EMBL" id="CAD7251665.1"/>
    </source>
</evidence>